<protein>
    <submittedName>
        <fullName evidence="1">Uncharacterized protein</fullName>
    </submittedName>
</protein>
<name>A0ACC0UJH7_9AGAM</name>
<comment type="caution">
    <text evidence="1">The sequence shown here is derived from an EMBL/GenBank/DDBJ whole genome shotgun (WGS) entry which is preliminary data.</text>
</comment>
<organism evidence="1 2">
    <name type="scientific">Russula earlei</name>
    <dbReference type="NCBI Taxonomy" id="71964"/>
    <lineage>
        <taxon>Eukaryota</taxon>
        <taxon>Fungi</taxon>
        <taxon>Dikarya</taxon>
        <taxon>Basidiomycota</taxon>
        <taxon>Agaricomycotina</taxon>
        <taxon>Agaricomycetes</taxon>
        <taxon>Russulales</taxon>
        <taxon>Russulaceae</taxon>
        <taxon>Russula</taxon>
    </lineage>
</organism>
<gene>
    <name evidence="1" type="ORF">F5148DRAFT_1280271</name>
</gene>
<accession>A0ACC0UJH7</accession>
<evidence type="ECO:0000313" key="2">
    <source>
        <dbReference type="Proteomes" id="UP001207468"/>
    </source>
</evidence>
<proteinExistence type="predicted"/>
<keyword evidence="2" id="KW-1185">Reference proteome</keyword>
<dbReference type="EMBL" id="JAGFNK010000015">
    <property type="protein sequence ID" value="KAI9511879.1"/>
    <property type="molecule type" value="Genomic_DNA"/>
</dbReference>
<sequence length="854" mass="96536">MFPPDLNRRIQALVNQAPADWRAQPALFLAVVSSLDVSLFDRTFSRRRAGVYITPEFLERFELAMQTGDYVHHLEKELRAMMVVNASGVVQDAPIEVETEESGSLKLKRMQEAFHKTPYRGDYARQLRTYLSQCSRRFSAKSEAVNMFATGKGYFGKFISVTQTSGCGKSRMLLELGRTGLFLLYINLHGRNAREDTYPPRDNIPAEILVDGAEATEAEYLSRARAFFGAIFCAMKDWLSECTDRRQAIHLWEQSMLLEENNVRNRKAFFENVSRYFEPLHVATNEIDALLEPLSSLVTAFSQIFKGEEPVFVIALDQADCLKSRTYQYQLSDVLCKVISAYSCRFHQIPIWVVFSSALPTVGDYAEMAFESTSRVIQAGENIFPPFSEFGWDHYAPAADTEGPLDSDRLATADHLCRFGRPIWGALLERTTVTALEVLAEDWLCGSRTFDPWNEPDRVLAVLSQRFALDVLPGHPYSLAALDNGIVSHMRYLHRVSGDRRWRETSYPSEPFLSHVAGGLLGLRCNDTGPEQRQIGGISYTVKLVPALRMLATMMREGIVDKYKDGDLISRVLLLSCRDLIIRDTYLPPARKNLGTRKMRGGPFVSSMDVDSGVQDFIPTPAPQKPYDKETQLAYCREVPLLKLLACLFGQRVWPNDTTERDALARDFYDAQVNFSHWVKVTENRARKKGCDDPVSADEWNRRLYLRTSAVQFSTPQGGISQLFPIYFERRNAFSNALVSVCLCELGVGSSAADAIDPLNPQLALERLLPHVAIAFDFSTNDASAFSSRYEQGCLRIYAPGMDTAAFPFMERWPNMETALQMLGEEAMRDEWRGPAKWGASTSHEDLLWGEERS</sequence>
<evidence type="ECO:0000313" key="1">
    <source>
        <dbReference type="EMBL" id="KAI9511879.1"/>
    </source>
</evidence>
<dbReference type="Proteomes" id="UP001207468">
    <property type="component" value="Unassembled WGS sequence"/>
</dbReference>
<reference evidence="1" key="1">
    <citation type="submission" date="2021-03" db="EMBL/GenBank/DDBJ databases">
        <title>Evolutionary priming and transition to the ectomycorrhizal habit in an iconic lineage of mushroom-forming fungi: is preadaptation a requirement?</title>
        <authorList>
            <consortium name="DOE Joint Genome Institute"/>
            <person name="Looney B.P."/>
            <person name="Miyauchi S."/>
            <person name="Morin E."/>
            <person name="Drula E."/>
            <person name="Courty P.E."/>
            <person name="Chicoki N."/>
            <person name="Fauchery L."/>
            <person name="Kohler A."/>
            <person name="Kuo A."/>
            <person name="LaButti K."/>
            <person name="Pangilinan J."/>
            <person name="Lipzen A."/>
            <person name="Riley R."/>
            <person name="Andreopoulos W."/>
            <person name="He G."/>
            <person name="Johnson J."/>
            <person name="Barry K.W."/>
            <person name="Grigoriev I.V."/>
            <person name="Nagy L."/>
            <person name="Hibbett D."/>
            <person name="Henrissat B."/>
            <person name="Matheny P.B."/>
            <person name="Labbe J."/>
            <person name="Martin A.F."/>
        </authorList>
    </citation>
    <scope>NUCLEOTIDE SEQUENCE</scope>
    <source>
        <strain evidence="1">BPL698</strain>
    </source>
</reference>